<evidence type="ECO:0000313" key="2">
    <source>
        <dbReference type="Proteomes" id="UP000464577"/>
    </source>
</evidence>
<accession>A0A6P1W0W0</accession>
<organism evidence="1 2">
    <name type="scientific">Spirosoma endbachense</name>
    <dbReference type="NCBI Taxonomy" id="2666025"/>
    <lineage>
        <taxon>Bacteria</taxon>
        <taxon>Pseudomonadati</taxon>
        <taxon>Bacteroidota</taxon>
        <taxon>Cytophagia</taxon>
        <taxon>Cytophagales</taxon>
        <taxon>Cytophagaceae</taxon>
        <taxon>Spirosoma</taxon>
    </lineage>
</organism>
<dbReference type="EMBL" id="CP045997">
    <property type="protein sequence ID" value="QHV97316.1"/>
    <property type="molecule type" value="Genomic_DNA"/>
</dbReference>
<dbReference type="AlphaFoldDB" id="A0A6P1W0W0"/>
<evidence type="ECO:0000313" key="1">
    <source>
        <dbReference type="EMBL" id="QHV97316.1"/>
    </source>
</evidence>
<dbReference type="RefSeq" id="WP_162387727.1">
    <property type="nucleotide sequence ID" value="NZ_CP045997.1"/>
</dbReference>
<dbReference type="KEGG" id="senf:GJR95_20915"/>
<reference evidence="1 2" key="1">
    <citation type="submission" date="2019-11" db="EMBL/GenBank/DDBJ databases">
        <title>Spirosoma endbachense sp. nov., isolated from a natural salt meadow.</title>
        <authorList>
            <person name="Rojas J."/>
            <person name="Ambika Manirajan B."/>
            <person name="Ratering S."/>
            <person name="Suarez C."/>
            <person name="Geissler-Plaum R."/>
            <person name="Schnell S."/>
        </authorList>
    </citation>
    <scope>NUCLEOTIDE SEQUENCE [LARGE SCALE GENOMIC DNA]</scope>
    <source>
        <strain evidence="1 2">I-24</strain>
    </source>
</reference>
<sequence>MSVFFILLFGLFFSCTSEKGSSGEVNPVLTKLSSEEKKNVKRREEALLNNTQAIVLSTQKYWDHVEEFTQASPGDRYIPYPEAEKFLPATIGSEALKFDTGGQQSFYELGRFKYGNKMTVFYKFSHRQPFSAWELREYIAQASKPNIETRVLSPQNEVLIISIDDREANSDYYPICGILINGFAKLQITFGEKLSKEQKTSLLNELLTKINYDSAIAAMSPKL</sequence>
<name>A0A6P1W0W0_9BACT</name>
<keyword evidence="2" id="KW-1185">Reference proteome</keyword>
<protein>
    <submittedName>
        <fullName evidence="1">Uncharacterized protein</fullName>
    </submittedName>
</protein>
<gene>
    <name evidence="1" type="ORF">GJR95_20915</name>
</gene>
<proteinExistence type="predicted"/>
<dbReference type="Proteomes" id="UP000464577">
    <property type="component" value="Chromosome"/>
</dbReference>